<dbReference type="GO" id="GO:0046513">
    <property type="term" value="P:ceramide biosynthetic process"/>
    <property type="evidence" value="ECO:0007669"/>
    <property type="project" value="TreeGrafter"/>
</dbReference>
<evidence type="ECO:0008006" key="8">
    <source>
        <dbReference type="Google" id="ProtNLM"/>
    </source>
</evidence>
<organism evidence="6 7">
    <name type="scientific">Syncephalis pseudoplumigaleata</name>
    <dbReference type="NCBI Taxonomy" id="1712513"/>
    <lineage>
        <taxon>Eukaryota</taxon>
        <taxon>Fungi</taxon>
        <taxon>Fungi incertae sedis</taxon>
        <taxon>Zoopagomycota</taxon>
        <taxon>Zoopagomycotina</taxon>
        <taxon>Zoopagomycetes</taxon>
        <taxon>Zoopagales</taxon>
        <taxon>Piptocephalidaceae</taxon>
        <taxon>Syncephalis</taxon>
    </lineage>
</organism>
<dbReference type="PANTHER" id="PTHR12988:SF6">
    <property type="entry name" value="SPHINGOMYELIN PHOSPHODIESTERASE 4"/>
    <property type="match status" value="1"/>
</dbReference>
<keyword evidence="3 5" id="KW-1133">Transmembrane helix</keyword>
<keyword evidence="4 5" id="KW-0472">Membrane</keyword>
<gene>
    <name evidence="6" type="ORF">SYNPS1DRAFT_21221</name>
</gene>
<dbReference type="OrthoDB" id="10251508at2759"/>
<dbReference type="GO" id="GO:0016020">
    <property type="term" value="C:membrane"/>
    <property type="evidence" value="ECO:0007669"/>
    <property type="project" value="UniProtKB-SubCell"/>
</dbReference>
<name>A0A4P9Z3P9_9FUNG</name>
<dbReference type="GO" id="GO:0050290">
    <property type="term" value="F:sphingomyelin phosphodiesterase D activity"/>
    <property type="evidence" value="ECO:0007669"/>
    <property type="project" value="InterPro"/>
</dbReference>
<keyword evidence="7" id="KW-1185">Reference proteome</keyword>
<dbReference type="PANTHER" id="PTHR12988">
    <property type="entry name" value="SPHINGOMYELIN PHOSPHODIESTERASE 4"/>
    <property type="match status" value="1"/>
</dbReference>
<dbReference type="InterPro" id="IPR024129">
    <property type="entry name" value="Sphingomy_SMPD4"/>
</dbReference>
<dbReference type="GO" id="GO:0006685">
    <property type="term" value="P:sphingomyelin catabolic process"/>
    <property type="evidence" value="ECO:0007669"/>
    <property type="project" value="TreeGrafter"/>
</dbReference>
<dbReference type="GO" id="GO:0046475">
    <property type="term" value="P:glycerophospholipid catabolic process"/>
    <property type="evidence" value="ECO:0007669"/>
    <property type="project" value="TreeGrafter"/>
</dbReference>
<sequence>MAASAITLPPQALALDPNLARYLSQDQVLPACQALMATLSKPLATTASYATGDDIPRRLHSQLTDICNAFFGSEGADRSTLLSGWLHRSLSKAEENAIRALFNPSGPLIRQLFRGCNRDDLLFQVAIDKLPARWKTMLQEGKHLELPNAIRIRMETGKLARRPGMAMASSAALHASIGINKASLLGAHGTATSGSAPITEQTTVKLYMLEYWMFCFIRSLTTGTSGGVLGGGYLGTGDTASRASSKGVSTLYQELAIDLLHYFLPLPDQLSGKASGVFESRQVWPAKTDHHGRTLDSYVDQAVRMDTTLFLFTVAAECWLPSAYRYSINSSSSKTSTSLIISVWLIYLTPWHMFVEKDSKDQAILQPQQLEKDWRMFILDNLLFYTRLVQLFLQRAAQFDVTGRQERTSSGSAWSNGNVYGGNTAVATGSAYRPLNWRAQCRLVERVMEKLDTPGLLDILKDGEIIMLNRDGDMTGPAMDALRRHPAAVGGGSTAVATLLAAHRPDTSDVVLRARWQQLSSDKYDCLYLTVKPHATIMRALAHFRLAEKSCQEKLKELDPMALLPAGERSSEEMAAAAALNESHLSESFIQKAISTVKRWRQGDQHEKKVQQLQRYIRVIGGVADRIQTTFRISEEASRQLGLYAANHGTDYAGLWAEVMPTDSNLLSPSGRRMVRQGWRKCSPAGIKPRGPRAQTYVMSYENAWLVEWTLLAEQWLNEELVNLVDERTIIQIPTIRLRWLASYINLAHVLLWCWLTAYWPRFGLFLLALVLLGWLVVYGMEKLNQLTRGNSDRQGQSITL</sequence>
<dbReference type="AlphaFoldDB" id="A0A4P9Z3P9"/>
<accession>A0A4P9Z3P9</accession>
<proteinExistence type="predicted"/>
<dbReference type="Pfam" id="PF14724">
    <property type="entry name" value="mit_SMPDase"/>
    <property type="match status" value="1"/>
</dbReference>
<evidence type="ECO:0000313" key="7">
    <source>
        <dbReference type="Proteomes" id="UP000278143"/>
    </source>
</evidence>
<keyword evidence="2 5" id="KW-0812">Transmembrane</keyword>
<feature type="transmembrane region" description="Helical" evidence="5">
    <location>
        <begin position="764"/>
        <end position="781"/>
    </location>
</feature>
<dbReference type="EMBL" id="KZ989254">
    <property type="protein sequence ID" value="RKP27187.1"/>
    <property type="molecule type" value="Genomic_DNA"/>
</dbReference>
<reference evidence="7" key="1">
    <citation type="journal article" date="2018" name="Nat. Microbiol.">
        <title>Leveraging single-cell genomics to expand the fungal tree of life.</title>
        <authorList>
            <person name="Ahrendt S.R."/>
            <person name="Quandt C.A."/>
            <person name="Ciobanu D."/>
            <person name="Clum A."/>
            <person name="Salamov A."/>
            <person name="Andreopoulos B."/>
            <person name="Cheng J.F."/>
            <person name="Woyke T."/>
            <person name="Pelin A."/>
            <person name="Henrissat B."/>
            <person name="Reynolds N.K."/>
            <person name="Benny G.L."/>
            <person name="Smith M.E."/>
            <person name="James T.Y."/>
            <person name="Grigoriev I.V."/>
        </authorList>
    </citation>
    <scope>NUCLEOTIDE SEQUENCE [LARGE SCALE GENOMIC DNA]</scope>
    <source>
        <strain evidence="7">Benny S71-1</strain>
    </source>
</reference>
<evidence type="ECO:0000256" key="1">
    <source>
        <dbReference type="ARBA" id="ARBA00004167"/>
    </source>
</evidence>
<evidence type="ECO:0000256" key="2">
    <source>
        <dbReference type="ARBA" id="ARBA00022692"/>
    </source>
</evidence>
<evidence type="ECO:0000256" key="3">
    <source>
        <dbReference type="ARBA" id="ARBA00022989"/>
    </source>
</evidence>
<dbReference type="Proteomes" id="UP000278143">
    <property type="component" value="Unassembled WGS sequence"/>
</dbReference>
<protein>
    <recommendedName>
        <fullName evidence="8">Sphingomyelin phosphodiesterase 4</fullName>
    </recommendedName>
</protein>
<evidence type="ECO:0000256" key="5">
    <source>
        <dbReference type="SAM" id="Phobius"/>
    </source>
</evidence>
<comment type="subcellular location">
    <subcellularLocation>
        <location evidence="1">Membrane</location>
        <topology evidence="1">Single-pass membrane protein</topology>
    </subcellularLocation>
</comment>
<evidence type="ECO:0000313" key="6">
    <source>
        <dbReference type="EMBL" id="RKP27187.1"/>
    </source>
</evidence>
<evidence type="ECO:0000256" key="4">
    <source>
        <dbReference type="ARBA" id="ARBA00023136"/>
    </source>
</evidence>